<protein>
    <submittedName>
        <fullName evidence="1">Uncharacterized protein</fullName>
    </submittedName>
</protein>
<accession>A0AAD7R0C2</accession>
<comment type="caution">
    <text evidence="1">The sequence shown here is derived from an EMBL/GenBank/DDBJ whole genome shotgun (WGS) entry which is preliminary data.</text>
</comment>
<gene>
    <name evidence="1" type="ORF">AAFF_G00170200</name>
</gene>
<dbReference type="Proteomes" id="UP001221898">
    <property type="component" value="Unassembled WGS sequence"/>
</dbReference>
<proteinExistence type="predicted"/>
<evidence type="ECO:0000313" key="1">
    <source>
        <dbReference type="EMBL" id="KAJ8349261.1"/>
    </source>
</evidence>
<evidence type="ECO:0000313" key="2">
    <source>
        <dbReference type="Proteomes" id="UP001221898"/>
    </source>
</evidence>
<name>A0AAD7R0C2_9TELE</name>
<sequence>MQTSLRKFCPFSTAARHGNWGNEQHCYSFKPSDPTATAEPPAQNYPFLSTTFISYCH</sequence>
<dbReference type="EMBL" id="JAINUG010002278">
    <property type="protein sequence ID" value="KAJ8349261.1"/>
    <property type="molecule type" value="Genomic_DNA"/>
</dbReference>
<reference evidence="1" key="1">
    <citation type="journal article" date="2023" name="Science">
        <title>Genome structures resolve the early diversification of teleost fishes.</title>
        <authorList>
            <person name="Parey E."/>
            <person name="Louis A."/>
            <person name="Montfort J."/>
            <person name="Bouchez O."/>
            <person name="Roques C."/>
            <person name="Iampietro C."/>
            <person name="Lluch J."/>
            <person name="Castinel A."/>
            <person name="Donnadieu C."/>
            <person name="Desvignes T."/>
            <person name="Floi Bucao C."/>
            <person name="Jouanno E."/>
            <person name="Wen M."/>
            <person name="Mejri S."/>
            <person name="Dirks R."/>
            <person name="Jansen H."/>
            <person name="Henkel C."/>
            <person name="Chen W.J."/>
            <person name="Zahm M."/>
            <person name="Cabau C."/>
            <person name="Klopp C."/>
            <person name="Thompson A.W."/>
            <person name="Robinson-Rechavi M."/>
            <person name="Braasch I."/>
            <person name="Lecointre G."/>
            <person name="Bobe J."/>
            <person name="Postlethwait J.H."/>
            <person name="Berthelot C."/>
            <person name="Roest Crollius H."/>
            <person name="Guiguen Y."/>
        </authorList>
    </citation>
    <scope>NUCLEOTIDE SEQUENCE</scope>
    <source>
        <strain evidence="1">NC1722</strain>
    </source>
</reference>
<dbReference type="AlphaFoldDB" id="A0AAD7R0C2"/>
<keyword evidence="2" id="KW-1185">Reference proteome</keyword>
<organism evidence="1 2">
    <name type="scientific">Aldrovandia affinis</name>
    <dbReference type="NCBI Taxonomy" id="143900"/>
    <lineage>
        <taxon>Eukaryota</taxon>
        <taxon>Metazoa</taxon>
        <taxon>Chordata</taxon>
        <taxon>Craniata</taxon>
        <taxon>Vertebrata</taxon>
        <taxon>Euteleostomi</taxon>
        <taxon>Actinopterygii</taxon>
        <taxon>Neopterygii</taxon>
        <taxon>Teleostei</taxon>
        <taxon>Notacanthiformes</taxon>
        <taxon>Halosauridae</taxon>
        <taxon>Aldrovandia</taxon>
    </lineage>
</organism>